<dbReference type="PANTHER" id="PTHR13325:SF3">
    <property type="entry name" value="MEMBRANE-BOUND TRANSCRIPTION FACTOR SITE-2 PROTEASE"/>
    <property type="match status" value="1"/>
</dbReference>
<feature type="transmembrane region" description="Helical" evidence="6">
    <location>
        <begin position="141"/>
        <end position="172"/>
    </location>
</feature>
<dbReference type="AlphaFoldDB" id="A0A1D1Y9R1"/>
<gene>
    <name evidence="8" type="primary">MBTPS2_11</name>
    <name evidence="8" type="ORF">g.80412</name>
</gene>
<keyword evidence="3 6" id="KW-1133">Transmembrane helix</keyword>
<keyword evidence="8" id="KW-0645">Protease</keyword>
<evidence type="ECO:0000313" key="8">
    <source>
        <dbReference type="EMBL" id="JAT51387.1"/>
    </source>
</evidence>
<protein>
    <recommendedName>
        <fullName evidence="5">Endopeptidase S2P</fullName>
    </recommendedName>
</protein>
<dbReference type="GO" id="GO:1905897">
    <property type="term" value="P:regulation of response to endoplasmic reticulum stress"/>
    <property type="evidence" value="ECO:0007669"/>
    <property type="project" value="TreeGrafter"/>
</dbReference>
<dbReference type="GO" id="GO:0012505">
    <property type="term" value="C:endomembrane system"/>
    <property type="evidence" value="ECO:0007669"/>
    <property type="project" value="UniProtKB-SubCell"/>
</dbReference>
<dbReference type="PANTHER" id="PTHR13325">
    <property type="entry name" value="PROTEASE M50 MEMBRANE-BOUND TRANSCRIPTION FACTOR SITE 2 PROTEASE"/>
    <property type="match status" value="1"/>
</dbReference>
<dbReference type="Pfam" id="PF02163">
    <property type="entry name" value="Peptidase_M50"/>
    <property type="match status" value="1"/>
</dbReference>
<feature type="domain" description="Peptidase M50" evidence="7">
    <location>
        <begin position="159"/>
        <end position="532"/>
    </location>
</feature>
<feature type="transmembrane region" description="Helical" evidence="6">
    <location>
        <begin position="93"/>
        <end position="121"/>
    </location>
</feature>
<dbReference type="GO" id="GO:0031293">
    <property type="term" value="P:membrane protein intracellular domain proteolysis"/>
    <property type="evidence" value="ECO:0007669"/>
    <property type="project" value="TreeGrafter"/>
</dbReference>
<feature type="transmembrane region" description="Helical" evidence="6">
    <location>
        <begin position="224"/>
        <end position="248"/>
    </location>
</feature>
<feature type="transmembrane region" description="Helical" evidence="6">
    <location>
        <begin position="549"/>
        <end position="571"/>
    </location>
</feature>
<evidence type="ECO:0000256" key="5">
    <source>
        <dbReference type="ARBA" id="ARBA00032658"/>
    </source>
</evidence>
<keyword evidence="8" id="KW-0378">Hydrolase</keyword>
<evidence type="ECO:0000256" key="2">
    <source>
        <dbReference type="ARBA" id="ARBA00022692"/>
    </source>
</evidence>
<dbReference type="GO" id="GO:0005737">
    <property type="term" value="C:cytoplasm"/>
    <property type="evidence" value="ECO:0007669"/>
    <property type="project" value="TreeGrafter"/>
</dbReference>
<evidence type="ECO:0000256" key="4">
    <source>
        <dbReference type="ARBA" id="ARBA00023136"/>
    </source>
</evidence>
<keyword evidence="2 6" id="KW-0812">Transmembrane</keyword>
<feature type="non-terminal residue" evidence="8">
    <location>
        <position position="1"/>
    </location>
</feature>
<evidence type="ECO:0000256" key="6">
    <source>
        <dbReference type="SAM" id="Phobius"/>
    </source>
</evidence>
<name>A0A1D1Y9R1_9ARAE</name>
<dbReference type="EMBL" id="GDJX01016549">
    <property type="protein sequence ID" value="JAT51387.1"/>
    <property type="molecule type" value="Transcribed_RNA"/>
</dbReference>
<evidence type="ECO:0000256" key="3">
    <source>
        <dbReference type="ARBA" id="ARBA00022989"/>
    </source>
</evidence>
<dbReference type="GO" id="GO:0016020">
    <property type="term" value="C:membrane"/>
    <property type="evidence" value="ECO:0007669"/>
    <property type="project" value="InterPro"/>
</dbReference>
<accession>A0A1D1Y9R1</accession>
<comment type="subcellular location">
    <subcellularLocation>
        <location evidence="1">Endomembrane system</location>
        <topology evidence="1">Multi-pass membrane protein</topology>
    </subcellularLocation>
</comment>
<organism evidence="8">
    <name type="scientific">Anthurium amnicola</name>
    <dbReference type="NCBI Taxonomy" id="1678845"/>
    <lineage>
        <taxon>Eukaryota</taxon>
        <taxon>Viridiplantae</taxon>
        <taxon>Streptophyta</taxon>
        <taxon>Embryophyta</taxon>
        <taxon>Tracheophyta</taxon>
        <taxon>Spermatophyta</taxon>
        <taxon>Magnoliopsida</taxon>
        <taxon>Liliopsida</taxon>
        <taxon>Araceae</taxon>
        <taxon>Pothoideae</taxon>
        <taxon>Potheae</taxon>
        <taxon>Anthurium</taxon>
    </lineage>
</organism>
<evidence type="ECO:0000256" key="1">
    <source>
        <dbReference type="ARBA" id="ARBA00004127"/>
    </source>
</evidence>
<dbReference type="InterPro" id="IPR008915">
    <property type="entry name" value="Peptidase_M50"/>
</dbReference>
<dbReference type="InterPro" id="IPR001193">
    <property type="entry name" value="MBTPS2"/>
</dbReference>
<feature type="transmembrane region" description="Helical" evidence="6">
    <location>
        <begin position="184"/>
        <end position="204"/>
    </location>
</feature>
<reference evidence="8" key="1">
    <citation type="submission" date="2015-07" db="EMBL/GenBank/DDBJ databases">
        <title>Transcriptome Assembly of Anthurium amnicola.</title>
        <authorList>
            <person name="Suzuki J."/>
        </authorList>
    </citation>
    <scope>NUCLEOTIDE SEQUENCE</scope>
</reference>
<proteinExistence type="predicted"/>
<keyword evidence="4 6" id="KW-0472">Membrane</keyword>
<sequence>PSDPPFYVEAPHGDGLRAGLRLSQHSAGPRVPLSAMLGDRRGRRSRRSQTLLPLHARTRPSHTLSCWYCDFKIYVFNGFLFSLGNRHARFFRVWFAIGVGFSFVALTVVTMILLQELAWIMHLCGGNLRLSNLSHGWLFGITSWVSGFSISLMDAGVMIFSTVVSVLVHEFGHAVAAASQGVQIEYFAVFLAVIFPGALVAFNYDLLQTLPHFTALRIYCAGIWHNTVFCAVCGLILITLPMLLYPFYVHGERPMVLSVSPVSPLSGYLSYGDIIVSLDGSDIYNPREWVEKMTHLDIQMLNQSYHSSYPKISQTVSGGKGYCVPSFWVDEERAFQSMYDEISCPDDLTAFVSIPCCTSHLLDGESCNDSCRNTTRRNYCFPPKDIIKFKKCGDGWQTLKTAQSCQCLQDECCLTPVQNRGVIWVEVAFSRPHSKCLKDGRNATAMDVKSFVSGSAACLETFVFIGDTVSIVNSIKLSAYRPRWESGTFGAYLPNFLEKVLVSMFRVSASLALLNSMPVFLLDGESILEVGLCYITWLGPRIRHQVVRLLLSGGSLLFAIALSRAFFFIFVSHS</sequence>
<dbReference type="GO" id="GO:0004222">
    <property type="term" value="F:metalloendopeptidase activity"/>
    <property type="evidence" value="ECO:0007669"/>
    <property type="project" value="InterPro"/>
</dbReference>
<dbReference type="PRINTS" id="PR01000">
    <property type="entry name" value="SREBPS2PTASE"/>
</dbReference>
<evidence type="ECO:0000259" key="7">
    <source>
        <dbReference type="Pfam" id="PF02163"/>
    </source>
</evidence>